<evidence type="ECO:0000256" key="2">
    <source>
        <dbReference type="ARBA" id="ARBA00023002"/>
    </source>
</evidence>
<dbReference type="AlphaFoldDB" id="A0A7W9KD68"/>
<evidence type="ECO:0000313" key="5">
    <source>
        <dbReference type="EMBL" id="MBB5890290.1"/>
    </source>
</evidence>
<comment type="cofactor">
    <cofactor evidence="1">
        <name>FAD</name>
        <dbReference type="ChEBI" id="CHEBI:57692"/>
    </cofactor>
</comment>
<dbReference type="EMBL" id="JACHIR010000001">
    <property type="protein sequence ID" value="MBB5890290.1"/>
    <property type="molecule type" value="Genomic_DNA"/>
</dbReference>
<organism evidence="5 6">
    <name type="scientific">Kutzneria kofuensis</name>
    <dbReference type="NCBI Taxonomy" id="103725"/>
    <lineage>
        <taxon>Bacteria</taxon>
        <taxon>Bacillati</taxon>
        <taxon>Actinomycetota</taxon>
        <taxon>Actinomycetes</taxon>
        <taxon>Pseudonocardiales</taxon>
        <taxon>Pseudonocardiaceae</taxon>
        <taxon>Kutzneria</taxon>
    </lineage>
</organism>
<keyword evidence="6" id="KW-1185">Reference proteome</keyword>
<dbReference type="SUPFAM" id="SSF51905">
    <property type="entry name" value="FAD/NAD(P)-binding domain"/>
    <property type="match status" value="1"/>
</dbReference>
<dbReference type="GO" id="GO:0009063">
    <property type="term" value="P:amino acid catabolic process"/>
    <property type="evidence" value="ECO:0007669"/>
    <property type="project" value="TreeGrafter"/>
</dbReference>
<gene>
    <name evidence="5" type="ORF">BJ998_001486</name>
</gene>
<accession>A0A7W9KD68</accession>
<reference evidence="5 6" key="1">
    <citation type="submission" date="2020-08" db="EMBL/GenBank/DDBJ databases">
        <title>Sequencing the genomes of 1000 actinobacteria strains.</title>
        <authorList>
            <person name="Klenk H.-P."/>
        </authorList>
    </citation>
    <scope>NUCLEOTIDE SEQUENCE [LARGE SCALE GENOMIC DNA]</scope>
    <source>
        <strain evidence="5 6">DSM 43851</strain>
    </source>
</reference>
<dbReference type="PROSITE" id="PS51318">
    <property type="entry name" value="TAT"/>
    <property type="match status" value="1"/>
</dbReference>
<dbReference type="Proteomes" id="UP000585638">
    <property type="component" value="Unassembled WGS sequence"/>
</dbReference>
<dbReference type="GO" id="GO:0001716">
    <property type="term" value="F:L-amino-acid oxidase activity"/>
    <property type="evidence" value="ECO:0007669"/>
    <property type="project" value="TreeGrafter"/>
</dbReference>
<dbReference type="EC" id="1.4.3.4" evidence="5"/>
<keyword evidence="2 5" id="KW-0560">Oxidoreductase</keyword>
<evidence type="ECO:0000256" key="1">
    <source>
        <dbReference type="ARBA" id="ARBA00001974"/>
    </source>
</evidence>
<dbReference type="PANTHER" id="PTHR10742:SF342">
    <property type="entry name" value="AMINE OXIDASE"/>
    <property type="match status" value="1"/>
</dbReference>
<sequence>MPRTEMFRFLRRVATDHAAAERLGLPVAEFCEARAARAAGTMKRRDVLKIFGAGAAVLGAASVLRAPKAAAAPRGDTKARIAVIGAGIAGLNAALTLADAGVRCTVYEAGDRVGGRMFSERDYWGGQVTEYGGELIDTDHTVIRNLCKRFGIGLTDIRAAEPAGSNDVLYYEGRYRSHAEFVAEFQPVYKALKADIDKAGEDAPTWDSATPFGMELSRMSVQEWIATRVPGGYSTWIGRFLDDAYVVEYGRDSGQQTAINLAYMMIDQDDLAEPSIWGASDERYHITGGNQTLPEAIAAALAAGTVQHGHRLEALVRNGDGSQTLHFDTGAVRVDHTILTVPLGVLKRLDLSRAGFDPRMRGAISLLQMGFCSKLHMQFSSRPWVGRGPWPGVANGISFSDSGYQQVWDATAGQPGRSGIAIQYGGGSGALSFQPSRPFSTAFSSYVRSSVRQKMAQFDAVVPGIGGAYAGKATLAAWHRNPYSYGAYSCYPVDYCHRFAGYEAQRQGNIHLAGEHTSVDSQGYMNGGAESGARAAAELLTML</sequence>
<dbReference type="InterPro" id="IPR001613">
    <property type="entry name" value="Flavin_amine_oxidase"/>
</dbReference>
<feature type="domain" description="Amine oxidase" evidence="4">
    <location>
        <begin position="88"/>
        <end position="540"/>
    </location>
</feature>
<dbReference type="Gene3D" id="3.90.660.10">
    <property type="match status" value="1"/>
</dbReference>
<evidence type="ECO:0000259" key="4">
    <source>
        <dbReference type="Pfam" id="PF01593"/>
    </source>
</evidence>
<dbReference type="InterPro" id="IPR006311">
    <property type="entry name" value="TAT_signal"/>
</dbReference>
<protein>
    <submittedName>
        <fullName evidence="5">Monoamine oxidase</fullName>
        <ecNumber evidence="5">1.4.3.4</ecNumber>
    </submittedName>
</protein>
<dbReference type="Pfam" id="PF01593">
    <property type="entry name" value="Amino_oxidase"/>
    <property type="match status" value="1"/>
</dbReference>
<dbReference type="Gene3D" id="1.10.405.10">
    <property type="entry name" value="Guanine Nucleotide Dissociation Inhibitor, domain 1"/>
    <property type="match status" value="1"/>
</dbReference>
<evidence type="ECO:0000313" key="6">
    <source>
        <dbReference type="Proteomes" id="UP000585638"/>
    </source>
</evidence>
<dbReference type="PRINTS" id="PR00757">
    <property type="entry name" value="AMINEOXDASEF"/>
</dbReference>
<dbReference type="InterPro" id="IPR050281">
    <property type="entry name" value="Flavin_monoamine_oxidase"/>
</dbReference>
<comment type="caution">
    <text evidence="5">The sequence shown here is derived from an EMBL/GenBank/DDBJ whole genome shotgun (WGS) entry which is preliminary data.</text>
</comment>
<feature type="binding site" evidence="3">
    <location>
        <begin position="108"/>
        <end position="109"/>
    </location>
    <ligand>
        <name>FAD</name>
        <dbReference type="ChEBI" id="CHEBI:57692"/>
    </ligand>
</feature>
<evidence type="ECO:0000256" key="3">
    <source>
        <dbReference type="PIRSR" id="PIRSR601613-1"/>
    </source>
</evidence>
<dbReference type="InterPro" id="IPR036188">
    <property type="entry name" value="FAD/NAD-bd_sf"/>
</dbReference>
<dbReference type="PANTHER" id="PTHR10742">
    <property type="entry name" value="FLAVIN MONOAMINE OXIDASE"/>
    <property type="match status" value="1"/>
</dbReference>
<dbReference type="RefSeq" id="WP_184859652.1">
    <property type="nucleotide sequence ID" value="NZ_BAAAWY010000047.1"/>
</dbReference>
<dbReference type="Gene3D" id="3.50.50.60">
    <property type="entry name" value="FAD/NAD(P)-binding domain"/>
    <property type="match status" value="1"/>
</dbReference>
<dbReference type="InterPro" id="IPR002937">
    <property type="entry name" value="Amino_oxidase"/>
</dbReference>
<name>A0A7W9KD68_9PSEU</name>
<proteinExistence type="predicted"/>
<dbReference type="SUPFAM" id="SSF54373">
    <property type="entry name" value="FAD-linked reductases, C-terminal domain"/>
    <property type="match status" value="1"/>
</dbReference>
<dbReference type="GO" id="GO:0097621">
    <property type="term" value="F:monoamine oxidase activity"/>
    <property type="evidence" value="ECO:0007669"/>
    <property type="project" value="UniProtKB-EC"/>
</dbReference>